<dbReference type="PANTHER" id="PTHR21503">
    <property type="entry name" value="F-BOX-CONTAINING HYPOTHETICAL PROTEIN C.ELEGANS"/>
    <property type="match status" value="1"/>
</dbReference>
<dbReference type="Pfam" id="PF07735">
    <property type="entry name" value="FBA_2"/>
    <property type="match status" value="1"/>
</dbReference>
<evidence type="ECO:0000256" key="1">
    <source>
        <dbReference type="SAM" id="MobiDB-lite"/>
    </source>
</evidence>
<dbReference type="Proteomes" id="UP000008281">
    <property type="component" value="Unassembled WGS sequence"/>
</dbReference>
<dbReference type="STRING" id="31234.E3NJ97"/>
<evidence type="ECO:0000313" key="3">
    <source>
        <dbReference type="EMBL" id="EFP00554.1"/>
    </source>
</evidence>
<sequence length="673" mass="76801">MEDKEIEDVAVVEKNGETSKSVKKTGRKTKPKTTDGYEQYEKDKIIEFISLVEMRPELYDMSLNPSHRKEVSLKLFDHIEEECKAFMPRGKHAHGIYPDSLSVSFVDCSGSTAQKLWDELVKDYNKYVTRVEKIRTGSAACSSSANFEFAVYMTFLDGPRHKRQVKNSYMIGDDQSPVMEDLSDNENWEPFGCNSLSISTPKTSGIQSFSISTPKTSGSESLSSSTPKTSGSHSLSNSTHKRKMFDPLEPEDTPKRSKKMNKMEILMSELNESNDVIAEAMKQVMDDSKGKKCETEDICSMFAQKTAHWPEMDKILAKAKVISFVGSLKLPGPEAIPSNYGQMYSERRLMDGGIYNGRSTNYHNSYQTFSSIPLSSFFDFSCFPILLAQCSKITKSFVRAYYPKKLSMSMSFCHFEIQIYEECGKCYEYSATSPDPFRHPTVYCCYPTEESVKRTLELMDTFYDTLGATLLLVKLYALGEVDASIIIDRVHRNQPVLERLKWKVLQVSESTKYSILEKLKYSELIIEFSKWFKLSDLLSSKCAKIGLERSTWTGEDLNTFLKEWIKGGLPNLSFFWVDTNSLFDQESAKNGLELLDSNLFVQPADWTLKWKFIRNVNGSFAAFHFNSDGGFFLSYFKFVELPCPRNTKTENSASSDYFDHYRAENSLFLKARS</sequence>
<protein>
    <recommendedName>
        <fullName evidence="2">Sdz-33 F-box domain-containing protein</fullName>
    </recommendedName>
</protein>
<reference evidence="3" key="1">
    <citation type="submission" date="2007-07" db="EMBL/GenBank/DDBJ databases">
        <title>PCAP assembly of the Caenorhabditis remanei genome.</title>
        <authorList>
            <consortium name="The Caenorhabditis remanei Sequencing Consortium"/>
            <person name="Wilson R.K."/>
        </authorList>
    </citation>
    <scope>NUCLEOTIDE SEQUENCE [LARGE SCALE GENOMIC DNA]</scope>
    <source>
        <strain evidence="3">PB4641</strain>
    </source>
</reference>
<dbReference type="EMBL" id="DS268731">
    <property type="protein sequence ID" value="EFP00554.1"/>
    <property type="molecule type" value="Genomic_DNA"/>
</dbReference>
<proteinExistence type="predicted"/>
<keyword evidence="4" id="KW-1185">Reference proteome</keyword>
<feature type="compositionally biased region" description="Acidic residues" evidence="1">
    <location>
        <begin position="1"/>
        <end position="10"/>
    </location>
</feature>
<dbReference type="AlphaFoldDB" id="E3NJ97"/>
<dbReference type="InterPro" id="IPR012885">
    <property type="entry name" value="F-box_Sdz-33"/>
</dbReference>
<dbReference type="PANTHER" id="PTHR21503:SF8">
    <property type="entry name" value="F-BOX ASSOCIATED DOMAIN-CONTAINING PROTEIN-RELATED"/>
    <property type="match status" value="1"/>
</dbReference>
<organism evidence="4">
    <name type="scientific">Caenorhabditis remanei</name>
    <name type="common">Caenorhabditis vulgaris</name>
    <dbReference type="NCBI Taxonomy" id="31234"/>
    <lineage>
        <taxon>Eukaryota</taxon>
        <taxon>Metazoa</taxon>
        <taxon>Ecdysozoa</taxon>
        <taxon>Nematoda</taxon>
        <taxon>Chromadorea</taxon>
        <taxon>Rhabditida</taxon>
        <taxon>Rhabditina</taxon>
        <taxon>Rhabditomorpha</taxon>
        <taxon>Rhabditoidea</taxon>
        <taxon>Rhabditidae</taxon>
        <taxon>Peloderinae</taxon>
        <taxon>Caenorhabditis</taxon>
    </lineage>
</organism>
<accession>E3NJ97</accession>
<feature type="compositionally biased region" description="Basic residues" evidence="1">
    <location>
        <begin position="21"/>
        <end position="31"/>
    </location>
</feature>
<evidence type="ECO:0000259" key="2">
    <source>
        <dbReference type="Pfam" id="PF07735"/>
    </source>
</evidence>
<feature type="compositionally biased region" description="Low complexity" evidence="1">
    <location>
        <begin position="212"/>
        <end position="236"/>
    </location>
</feature>
<gene>
    <name evidence="3" type="ORF">CRE_27908</name>
</gene>
<feature type="domain" description="Sdz-33 F-box" evidence="2">
    <location>
        <begin position="521"/>
        <end position="576"/>
    </location>
</feature>
<evidence type="ECO:0000313" key="4">
    <source>
        <dbReference type="Proteomes" id="UP000008281"/>
    </source>
</evidence>
<dbReference type="eggNOG" id="ENOG502TKBS">
    <property type="taxonomic scope" value="Eukaryota"/>
</dbReference>
<dbReference type="InParanoid" id="E3NJ97"/>
<dbReference type="HOGENOM" id="CLU_408399_0_0_1"/>
<feature type="region of interest" description="Disordered" evidence="1">
    <location>
        <begin position="1"/>
        <end position="36"/>
    </location>
</feature>
<name>E3NJ97_CAERE</name>
<feature type="region of interest" description="Disordered" evidence="1">
    <location>
        <begin position="203"/>
        <end position="259"/>
    </location>
</feature>